<sequence length="128" mass="14006">MNDTRILDMLARIDRALLAEVEVLQDGRFQDLRDLQIETANAMKGLDTLGNAIRLPGVDRTKVETAMTIINRRAEQARGLVAAALNGARDARVRLEGLGRSDGQVGAYDRQGGQLVMKSLASPYNKTI</sequence>
<evidence type="ECO:0008006" key="3">
    <source>
        <dbReference type="Google" id="ProtNLM"/>
    </source>
</evidence>
<evidence type="ECO:0000313" key="2">
    <source>
        <dbReference type="Proteomes" id="UP001161391"/>
    </source>
</evidence>
<comment type="caution">
    <text evidence="1">The sequence shown here is derived from an EMBL/GenBank/DDBJ whole genome shotgun (WGS) entry which is preliminary data.</text>
</comment>
<protein>
    <recommendedName>
        <fullName evidence="3">Flagellar protein FlgN</fullName>
    </recommendedName>
</protein>
<proteinExistence type="predicted"/>
<dbReference type="EMBL" id="BSNK01000002">
    <property type="protein sequence ID" value="GLQ24356.1"/>
    <property type="molecule type" value="Genomic_DNA"/>
</dbReference>
<dbReference type="Proteomes" id="UP001161391">
    <property type="component" value="Unassembled WGS sequence"/>
</dbReference>
<keyword evidence="2" id="KW-1185">Reference proteome</keyword>
<name>A0ABQ5V9Y7_9PROT</name>
<evidence type="ECO:0000313" key="1">
    <source>
        <dbReference type="EMBL" id="GLQ24356.1"/>
    </source>
</evidence>
<gene>
    <name evidence="1" type="ORF">GCM10007853_22300</name>
</gene>
<reference evidence="1" key="2">
    <citation type="submission" date="2023-01" db="EMBL/GenBank/DDBJ databases">
        <title>Draft genome sequence of Algimonas ampicilliniresistens strain NBRC 108219.</title>
        <authorList>
            <person name="Sun Q."/>
            <person name="Mori K."/>
        </authorList>
    </citation>
    <scope>NUCLEOTIDE SEQUENCE</scope>
    <source>
        <strain evidence="1">NBRC 108219</strain>
    </source>
</reference>
<organism evidence="1 2">
    <name type="scientific">Algimonas ampicilliniresistens</name>
    <dbReference type="NCBI Taxonomy" id="1298735"/>
    <lineage>
        <taxon>Bacteria</taxon>
        <taxon>Pseudomonadati</taxon>
        <taxon>Pseudomonadota</taxon>
        <taxon>Alphaproteobacteria</taxon>
        <taxon>Maricaulales</taxon>
        <taxon>Robiginitomaculaceae</taxon>
        <taxon>Algimonas</taxon>
    </lineage>
</organism>
<accession>A0ABQ5V9Y7</accession>
<dbReference type="RefSeq" id="WP_284390667.1">
    <property type="nucleotide sequence ID" value="NZ_BSNK01000002.1"/>
</dbReference>
<reference evidence="1" key="1">
    <citation type="journal article" date="2014" name="Int. J. Syst. Evol. Microbiol.">
        <title>Complete genome of a new Firmicutes species belonging to the dominant human colonic microbiota ('Ruminococcus bicirculans') reveals two chromosomes and a selective capacity to utilize plant glucans.</title>
        <authorList>
            <consortium name="NISC Comparative Sequencing Program"/>
            <person name="Wegmann U."/>
            <person name="Louis P."/>
            <person name="Goesmann A."/>
            <person name="Henrissat B."/>
            <person name="Duncan S.H."/>
            <person name="Flint H.J."/>
        </authorList>
    </citation>
    <scope>NUCLEOTIDE SEQUENCE</scope>
    <source>
        <strain evidence="1">NBRC 108219</strain>
    </source>
</reference>